<accession>F1LDA2</accession>
<organism evidence="8">
    <name type="scientific">Ascaris suum</name>
    <name type="common">Pig roundworm</name>
    <name type="synonym">Ascaris lumbricoides</name>
    <dbReference type="NCBI Taxonomy" id="6253"/>
    <lineage>
        <taxon>Eukaryota</taxon>
        <taxon>Metazoa</taxon>
        <taxon>Ecdysozoa</taxon>
        <taxon>Nematoda</taxon>
        <taxon>Chromadorea</taxon>
        <taxon>Rhabditida</taxon>
        <taxon>Spirurina</taxon>
        <taxon>Ascaridomorpha</taxon>
        <taxon>Ascaridoidea</taxon>
        <taxon>Ascarididae</taxon>
        <taxon>Ascaris</taxon>
    </lineage>
</organism>
<dbReference type="InterPro" id="IPR019770">
    <property type="entry name" value="TIF_eIF_4E_CS"/>
</dbReference>
<evidence type="ECO:0000256" key="2">
    <source>
        <dbReference type="ARBA" id="ARBA00022540"/>
    </source>
</evidence>
<protein>
    <recommendedName>
        <fullName evidence="6">eIF-4F 25 kDa subunit</fullName>
    </recommendedName>
</protein>
<keyword evidence="4 7" id="KW-0694">RNA-binding</keyword>
<dbReference type="PANTHER" id="PTHR11960">
    <property type="entry name" value="EUKARYOTIC TRANSLATION INITIATION FACTOR 4E RELATED"/>
    <property type="match status" value="1"/>
</dbReference>
<dbReference type="GO" id="GO:0000340">
    <property type="term" value="F:RNA 7-methylguanosine cap binding"/>
    <property type="evidence" value="ECO:0007669"/>
    <property type="project" value="TreeGrafter"/>
</dbReference>
<name>F1LDA2_ASCSU</name>
<evidence type="ECO:0000256" key="6">
    <source>
        <dbReference type="ARBA" id="ARBA00032656"/>
    </source>
</evidence>
<dbReference type="SUPFAM" id="SSF55418">
    <property type="entry name" value="eIF4e-like"/>
    <property type="match status" value="1"/>
</dbReference>
<evidence type="ECO:0000256" key="1">
    <source>
        <dbReference type="ARBA" id="ARBA00009860"/>
    </source>
</evidence>
<dbReference type="InterPro" id="IPR001040">
    <property type="entry name" value="TIF_eIF_4E"/>
</dbReference>
<proteinExistence type="evidence at transcript level"/>
<comment type="similarity">
    <text evidence="1 7">Belongs to the eukaryotic initiation factor 4E family.</text>
</comment>
<dbReference type="PROSITE" id="PS00813">
    <property type="entry name" value="IF4E"/>
    <property type="match status" value="1"/>
</dbReference>
<evidence type="ECO:0000256" key="3">
    <source>
        <dbReference type="ARBA" id="ARBA00022845"/>
    </source>
</evidence>
<keyword evidence="3" id="KW-0810">Translation regulation</keyword>
<dbReference type="GO" id="GO:0003743">
    <property type="term" value="F:translation initiation factor activity"/>
    <property type="evidence" value="ECO:0007669"/>
    <property type="project" value="UniProtKB-KW"/>
</dbReference>
<dbReference type="Pfam" id="PF01652">
    <property type="entry name" value="IF4E"/>
    <property type="match status" value="1"/>
</dbReference>
<dbReference type="Gene3D" id="3.30.760.10">
    <property type="entry name" value="RNA Cap, Translation Initiation Factor Eif4e"/>
    <property type="match status" value="1"/>
</dbReference>
<sequence>MLHNTCDYNVFKENIQPMWEVPENANGGRWLITIDKSRHHDLLDAVWLEVLLAVIGDQFGKYTDDICGIVVNIRNKGSKISIWTTNASNDESNLKIGYYLSSPLLFLREVTCLCGKGLQGLFFFSPVETLQLIGCFYEGKLCGYNEG</sequence>
<dbReference type="EMBL" id="JI178664">
    <property type="protein sequence ID" value="ADY48106.1"/>
    <property type="molecule type" value="mRNA"/>
</dbReference>
<keyword evidence="5 7" id="KW-0648">Protein biosynthesis</keyword>
<dbReference type="InterPro" id="IPR023398">
    <property type="entry name" value="TIF_eIF4e-like"/>
</dbReference>
<reference evidence="8" key="1">
    <citation type="journal article" date="2011" name="Genome Res.">
        <title>Deep small RNA sequencing from the nematode Ascaris reveals conservation, functional diversification, and novel developmental profiles.</title>
        <authorList>
            <person name="Wang J."/>
            <person name="Czech B."/>
            <person name="Crunk A."/>
            <person name="Wallace A."/>
            <person name="Mitreva M."/>
            <person name="Hannon G.J."/>
            <person name="Davis R.E."/>
        </authorList>
    </citation>
    <scope>NUCLEOTIDE SEQUENCE</scope>
</reference>
<dbReference type="AlphaFoldDB" id="F1LDA2"/>
<evidence type="ECO:0000256" key="5">
    <source>
        <dbReference type="ARBA" id="ARBA00022917"/>
    </source>
</evidence>
<dbReference type="GO" id="GO:0006417">
    <property type="term" value="P:regulation of translation"/>
    <property type="evidence" value="ECO:0007669"/>
    <property type="project" value="UniProtKB-KW"/>
</dbReference>
<evidence type="ECO:0000313" key="8">
    <source>
        <dbReference type="EMBL" id="ADY48106.1"/>
    </source>
</evidence>
<dbReference type="PANTHER" id="PTHR11960:SF8">
    <property type="entry name" value="EUKARYOTIC TRANSLATION INITIATION FACTOR 4E1-RELATED"/>
    <property type="match status" value="1"/>
</dbReference>
<evidence type="ECO:0000256" key="7">
    <source>
        <dbReference type="RuleBase" id="RU004374"/>
    </source>
</evidence>
<keyword evidence="2 7" id="KW-0396">Initiation factor</keyword>
<dbReference type="GO" id="GO:0016281">
    <property type="term" value="C:eukaryotic translation initiation factor 4F complex"/>
    <property type="evidence" value="ECO:0007669"/>
    <property type="project" value="TreeGrafter"/>
</dbReference>
<evidence type="ECO:0000256" key="4">
    <source>
        <dbReference type="ARBA" id="ARBA00022884"/>
    </source>
</evidence>